<protein>
    <submittedName>
        <fullName evidence="2">Uncharacterized protein</fullName>
    </submittedName>
</protein>
<organism evidence="2 3">
    <name type="scientific">Trichonephila clavata</name>
    <name type="common">Joro spider</name>
    <name type="synonym">Nephila clavata</name>
    <dbReference type="NCBI Taxonomy" id="2740835"/>
    <lineage>
        <taxon>Eukaryota</taxon>
        <taxon>Metazoa</taxon>
        <taxon>Ecdysozoa</taxon>
        <taxon>Arthropoda</taxon>
        <taxon>Chelicerata</taxon>
        <taxon>Arachnida</taxon>
        <taxon>Araneae</taxon>
        <taxon>Araneomorphae</taxon>
        <taxon>Entelegynae</taxon>
        <taxon>Araneoidea</taxon>
        <taxon>Nephilidae</taxon>
        <taxon>Trichonephila</taxon>
    </lineage>
</organism>
<sequence>MSKPEWGVFIINTFQTSAYISLNRNRRNIRLLIRKLSKLSTLLPSALECYKLNILMWPYTAFMCFLKLVLTISAMYFSYGIQKKNIIRTSGRIPEELREYFVAMHDVSLAMAVVILHGLCFAFAGYYHFVCNCMKLFFLEFISKSKDLIKLQDYQNALQIYQELTETLTFVNDFLAYPAFLNVLSMMCGLFIYSYVFVFFQKDDYLMYVFTLVGVTHYLMSLIPMMLSGADCNRVSESGKGYDHFVTRMVSSALQNVENVHSTEIQEKICFDFVEDLCYQRISSDECPWDACNIWISGGNHGHCSRFGSRESLVLQF</sequence>
<name>A0A8X6KNU1_TRICU</name>
<evidence type="ECO:0000313" key="3">
    <source>
        <dbReference type="Proteomes" id="UP000887116"/>
    </source>
</evidence>
<keyword evidence="1" id="KW-0472">Membrane</keyword>
<keyword evidence="1" id="KW-1133">Transmembrane helix</keyword>
<feature type="transmembrane region" description="Helical" evidence="1">
    <location>
        <begin position="205"/>
        <end position="227"/>
    </location>
</feature>
<feature type="transmembrane region" description="Helical" evidence="1">
    <location>
        <begin position="174"/>
        <end position="198"/>
    </location>
</feature>
<accession>A0A8X6KNU1</accession>
<keyword evidence="1" id="KW-0812">Transmembrane</keyword>
<dbReference type="Proteomes" id="UP000887116">
    <property type="component" value="Unassembled WGS sequence"/>
</dbReference>
<evidence type="ECO:0000256" key="1">
    <source>
        <dbReference type="SAM" id="Phobius"/>
    </source>
</evidence>
<comment type="caution">
    <text evidence="2">The sequence shown here is derived from an EMBL/GenBank/DDBJ whole genome shotgun (WGS) entry which is preliminary data.</text>
</comment>
<gene>
    <name evidence="2" type="primary">AVEN_142535_1</name>
    <name evidence="2" type="ORF">TNCT_164441</name>
</gene>
<keyword evidence="3" id="KW-1185">Reference proteome</keyword>
<feature type="transmembrane region" description="Helical" evidence="1">
    <location>
        <begin position="56"/>
        <end position="79"/>
    </location>
</feature>
<dbReference type="AlphaFoldDB" id="A0A8X6KNU1"/>
<reference evidence="2" key="1">
    <citation type="submission" date="2020-07" db="EMBL/GenBank/DDBJ databases">
        <title>Multicomponent nature underlies the extraordinary mechanical properties of spider dragline silk.</title>
        <authorList>
            <person name="Kono N."/>
            <person name="Nakamura H."/>
            <person name="Mori M."/>
            <person name="Yoshida Y."/>
            <person name="Ohtoshi R."/>
            <person name="Malay A.D."/>
            <person name="Moran D.A.P."/>
            <person name="Tomita M."/>
            <person name="Numata K."/>
            <person name="Arakawa K."/>
        </authorList>
    </citation>
    <scope>NUCLEOTIDE SEQUENCE</scope>
</reference>
<dbReference type="EMBL" id="BMAO01002233">
    <property type="protein sequence ID" value="GFQ79281.1"/>
    <property type="molecule type" value="Genomic_DNA"/>
</dbReference>
<proteinExistence type="predicted"/>
<feature type="transmembrane region" description="Helical" evidence="1">
    <location>
        <begin position="100"/>
        <end position="129"/>
    </location>
</feature>
<evidence type="ECO:0000313" key="2">
    <source>
        <dbReference type="EMBL" id="GFQ79281.1"/>
    </source>
</evidence>